<accession>R7V796</accession>
<evidence type="ECO:0000313" key="3">
    <source>
        <dbReference type="Proteomes" id="UP000014760"/>
    </source>
</evidence>
<dbReference type="AlphaFoldDB" id="R7V796"/>
<dbReference type="EMBL" id="KB296106">
    <property type="protein sequence ID" value="ELU12241.1"/>
    <property type="molecule type" value="Genomic_DNA"/>
</dbReference>
<protein>
    <submittedName>
        <fullName evidence="1 2">Uncharacterized protein</fullName>
    </submittedName>
</protein>
<dbReference type="EMBL" id="AMQN01005457">
    <property type="status" value="NOT_ANNOTATED_CDS"/>
    <property type="molecule type" value="Genomic_DNA"/>
</dbReference>
<dbReference type="HOGENOM" id="CLU_1190824_0_0_1"/>
<gene>
    <name evidence="1" type="ORF">CAPTEDRAFT_199783</name>
</gene>
<reference evidence="3" key="1">
    <citation type="submission" date="2012-12" db="EMBL/GenBank/DDBJ databases">
        <authorList>
            <person name="Hellsten U."/>
            <person name="Grimwood J."/>
            <person name="Chapman J.A."/>
            <person name="Shapiro H."/>
            <person name="Aerts A."/>
            <person name="Otillar R.P."/>
            <person name="Terry A.Y."/>
            <person name="Boore J.L."/>
            <person name="Simakov O."/>
            <person name="Marletaz F."/>
            <person name="Cho S.-J."/>
            <person name="Edsinger-Gonzales E."/>
            <person name="Havlak P."/>
            <person name="Kuo D.-H."/>
            <person name="Larsson T."/>
            <person name="Lv J."/>
            <person name="Arendt D."/>
            <person name="Savage R."/>
            <person name="Osoegawa K."/>
            <person name="de Jong P."/>
            <person name="Lindberg D.R."/>
            <person name="Seaver E.C."/>
            <person name="Weisblat D.A."/>
            <person name="Putnam N.H."/>
            <person name="Grigoriev I.V."/>
            <person name="Rokhsar D.S."/>
        </authorList>
    </citation>
    <scope>NUCLEOTIDE SEQUENCE</scope>
    <source>
        <strain evidence="3">I ESC-2004</strain>
    </source>
</reference>
<sequence>MSVVKEEGQGKTQNAPGGLSFLAEPKISCPGSGHYLHQTMHGYILDISCSVYIIYLEFGEEYNPMIPAIVEWHSISDFKRWNCSVNPDSKVSQMMLAGAEHKDQAVSKKIVSDGESSFFIFFFFFFGLEENCFGCRLSIAAGDKQQRSACDLSALPSARLLAKYRNDTSSMFGSDDIITPSTFLRSNMAASIKRASGNDLRQPICRSCLADLRSANSNRGLESTHRISGNSTA</sequence>
<dbReference type="EnsemblMetazoa" id="CapteT199783">
    <property type="protein sequence ID" value="CapteP199783"/>
    <property type="gene ID" value="CapteG199783"/>
</dbReference>
<proteinExistence type="predicted"/>
<evidence type="ECO:0000313" key="1">
    <source>
        <dbReference type="EMBL" id="ELU12241.1"/>
    </source>
</evidence>
<dbReference type="Proteomes" id="UP000014760">
    <property type="component" value="Unassembled WGS sequence"/>
</dbReference>
<organism evidence="1">
    <name type="scientific">Capitella teleta</name>
    <name type="common">Polychaete worm</name>
    <dbReference type="NCBI Taxonomy" id="283909"/>
    <lineage>
        <taxon>Eukaryota</taxon>
        <taxon>Metazoa</taxon>
        <taxon>Spiralia</taxon>
        <taxon>Lophotrochozoa</taxon>
        <taxon>Annelida</taxon>
        <taxon>Polychaeta</taxon>
        <taxon>Sedentaria</taxon>
        <taxon>Scolecida</taxon>
        <taxon>Capitellidae</taxon>
        <taxon>Capitella</taxon>
    </lineage>
</organism>
<keyword evidence="3" id="KW-1185">Reference proteome</keyword>
<reference evidence="1 3" key="2">
    <citation type="journal article" date="2013" name="Nature">
        <title>Insights into bilaterian evolution from three spiralian genomes.</title>
        <authorList>
            <person name="Simakov O."/>
            <person name="Marletaz F."/>
            <person name="Cho S.J."/>
            <person name="Edsinger-Gonzales E."/>
            <person name="Havlak P."/>
            <person name="Hellsten U."/>
            <person name="Kuo D.H."/>
            <person name="Larsson T."/>
            <person name="Lv J."/>
            <person name="Arendt D."/>
            <person name="Savage R."/>
            <person name="Osoegawa K."/>
            <person name="de Jong P."/>
            <person name="Grimwood J."/>
            <person name="Chapman J.A."/>
            <person name="Shapiro H."/>
            <person name="Aerts A."/>
            <person name="Otillar R.P."/>
            <person name="Terry A.Y."/>
            <person name="Boore J.L."/>
            <person name="Grigoriev I.V."/>
            <person name="Lindberg D.R."/>
            <person name="Seaver E.C."/>
            <person name="Weisblat D.A."/>
            <person name="Putnam N.H."/>
            <person name="Rokhsar D.S."/>
        </authorList>
    </citation>
    <scope>NUCLEOTIDE SEQUENCE</scope>
    <source>
        <strain evidence="1 3">I ESC-2004</strain>
    </source>
</reference>
<name>R7V796_CAPTE</name>
<reference evidence="2" key="3">
    <citation type="submission" date="2015-06" db="UniProtKB">
        <authorList>
            <consortium name="EnsemblMetazoa"/>
        </authorList>
    </citation>
    <scope>IDENTIFICATION</scope>
</reference>
<evidence type="ECO:0000313" key="2">
    <source>
        <dbReference type="EnsemblMetazoa" id="CapteP199783"/>
    </source>
</evidence>